<sequence>MHLVTSALFLPILAAHLCPTSQALLLRAYFTVSLSRSTVIDVSLKQGTQIAIVVAQEGQDEVNLPTVTALMTTTTTLGGVIGVALVGAVISNTLKNRLREYIS</sequence>
<keyword evidence="1" id="KW-1133">Transmembrane helix</keyword>
<evidence type="ECO:0000256" key="2">
    <source>
        <dbReference type="SAM" id="SignalP"/>
    </source>
</evidence>
<evidence type="ECO:0000313" key="4">
    <source>
        <dbReference type="Proteomes" id="UP000799118"/>
    </source>
</evidence>
<feature type="chain" id="PRO_5025460985" evidence="2">
    <location>
        <begin position="24"/>
        <end position="103"/>
    </location>
</feature>
<organism evidence="3 4">
    <name type="scientific">Gymnopus androsaceus JB14</name>
    <dbReference type="NCBI Taxonomy" id="1447944"/>
    <lineage>
        <taxon>Eukaryota</taxon>
        <taxon>Fungi</taxon>
        <taxon>Dikarya</taxon>
        <taxon>Basidiomycota</taxon>
        <taxon>Agaricomycotina</taxon>
        <taxon>Agaricomycetes</taxon>
        <taxon>Agaricomycetidae</taxon>
        <taxon>Agaricales</taxon>
        <taxon>Marasmiineae</taxon>
        <taxon>Omphalotaceae</taxon>
        <taxon>Gymnopus</taxon>
    </lineage>
</organism>
<keyword evidence="4" id="KW-1185">Reference proteome</keyword>
<feature type="transmembrane region" description="Helical" evidence="1">
    <location>
        <begin position="69"/>
        <end position="90"/>
    </location>
</feature>
<accession>A0A6A4HYW7</accession>
<gene>
    <name evidence="3" type="ORF">BT96DRAFT_918656</name>
</gene>
<name>A0A6A4HYW7_9AGAR</name>
<dbReference type="OrthoDB" id="10004862at2759"/>
<dbReference type="EMBL" id="ML769442">
    <property type="protein sequence ID" value="KAE9401785.1"/>
    <property type="molecule type" value="Genomic_DNA"/>
</dbReference>
<evidence type="ECO:0000313" key="3">
    <source>
        <dbReference type="EMBL" id="KAE9401785.1"/>
    </source>
</evidence>
<dbReference type="Proteomes" id="UP000799118">
    <property type="component" value="Unassembled WGS sequence"/>
</dbReference>
<keyword evidence="1" id="KW-0812">Transmembrane</keyword>
<evidence type="ECO:0000256" key="1">
    <source>
        <dbReference type="SAM" id="Phobius"/>
    </source>
</evidence>
<dbReference type="AlphaFoldDB" id="A0A6A4HYW7"/>
<proteinExistence type="predicted"/>
<feature type="signal peptide" evidence="2">
    <location>
        <begin position="1"/>
        <end position="23"/>
    </location>
</feature>
<keyword evidence="2" id="KW-0732">Signal</keyword>
<keyword evidence="1" id="KW-0472">Membrane</keyword>
<reference evidence="3" key="1">
    <citation type="journal article" date="2019" name="Environ. Microbiol.">
        <title>Fungal ecological strategies reflected in gene transcription - a case study of two litter decomposers.</title>
        <authorList>
            <person name="Barbi F."/>
            <person name="Kohler A."/>
            <person name="Barry K."/>
            <person name="Baskaran P."/>
            <person name="Daum C."/>
            <person name="Fauchery L."/>
            <person name="Ihrmark K."/>
            <person name="Kuo A."/>
            <person name="LaButti K."/>
            <person name="Lipzen A."/>
            <person name="Morin E."/>
            <person name="Grigoriev I.V."/>
            <person name="Henrissat B."/>
            <person name="Lindahl B."/>
            <person name="Martin F."/>
        </authorList>
    </citation>
    <scope>NUCLEOTIDE SEQUENCE</scope>
    <source>
        <strain evidence="3">JB14</strain>
    </source>
</reference>
<protein>
    <submittedName>
        <fullName evidence="3">Uncharacterized protein</fullName>
    </submittedName>
</protein>